<name>A0A3A1V2T2_9BACL</name>
<dbReference type="InterPro" id="IPR013216">
    <property type="entry name" value="Methyltransf_11"/>
</dbReference>
<dbReference type="OrthoDB" id="9787807at2"/>
<dbReference type="InterPro" id="IPR029063">
    <property type="entry name" value="SAM-dependent_MTases_sf"/>
</dbReference>
<comment type="caution">
    <text evidence="2">The sequence shown here is derived from an EMBL/GenBank/DDBJ whole genome shotgun (WGS) entry which is preliminary data.</text>
</comment>
<keyword evidence="2" id="KW-0489">Methyltransferase</keyword>
<evidence type="ECO:0000313" key="3">
    <source>
        <dbReference type="Proteomes" id="UP000266482"/>
    </source>
</evidence>
<accession>A0A3A1V2T2</accession>
<dbReference type="Proteomes" id="UP000266482">
    <property type="component" value="Unassembled WGS sequence"/>
</dbReference>
<gene>
    <name evidence="2" type="ORF">D3P08_07330</name>
</gene>
<proteinExistence type="predicted"/>
<organism evidence="2 3">
    <name type="scientific">Paenibacillus nanensis</name>
    <dbReference type="NCBI Taxonomy" id="393251"/>
    <lineage>
        <taxon>Bacteria</taxon>
        <taxon>Bacillati</taxon>
        <taxon>Bacillota</taxon>
        <taxon>Bacilli</taxon>
        <taxon>Bacillales</taxon>
        <taxon>Paenibacillaceae</taxon>
        <taxon>Paenibacillus</taxon>
    </lineage>
</organism>
<dbReference type="EMBL" id="QXQA01000003">
    <property type="protein sequence ID" value="RIX54056.1"/>
    <property type="molecule type" value="Genomic_DNA"/>
</dbReference>
<feature type="domain" description="Methyltransferase type 11" evidence="1">
    <location>
        <begin position="115"/>
        <end position="182"/>
    </location>
</feature>
<sequence length="235" mass="26525">MSQQIYEQVGVAMTCRGYEEYLSMFGLTEAELSTGPILDVAAGGSSFTAEARSRGYQAFAVDPRYGGDVQKWIAEAREEIATSTAKLDALKDRFDWSYYGSIDRHREGREASLTKFASHVQSEDGVFCYKGGSLPKLPYQDHEFSLVLCSHFLFLYAEQFGYSFHENAVRELMRVCRPGGKVRIYPLISLHWKPYEKLEGLMEMIRREGGAPALKNSSLPFIPDSNQFLEIVIEG</sequence>
<protein>
    <submittedName>
        <fullName evidence="2">Methyltransferase domain-containing protein</fullName>
    </submittedName>
</protein>
<dbReference type="RefSeq" id="WP_119598847.1">
    <property type="nucleotide sequence ID" value="NZ_QXQA01000003.1"/>
</dbReference>
<dbReference type="AlphaFoldDB" id="A0A3A1V2T2"/>
<dbReference type="GO" id="GO:0008757">
    <property type="term" value="F:S-adenosylmethionine-dependent methyltransferase activity"/>
    <property type="evidence" value="ECO:0007669"/>
    <property type="project" value="InterPro"/>
</dbReference>
<reference evidence="2 3" key="1">
    <citation type="submission" date="2018-09" db="EMBL/GenBank/DDBJ databases">
        <title>Paenibacillus aracenensis nov. sp. isolated from a cave in southern Spain.</title>
        <authorList>
            <person name="Jurado V."/>
            <person name="Gutierrez-Patricio S."/>
            <person name="Gonzalez-Pimentel J.L."/>
            <person name="Miller A.Z."/>
            <person name="Laiz L."/>
            <person name="Saiz-Jimenez C."/>
        </authorList>
    </citation>
    <scope>NUCLEOTIDE SEQUENCE [LARGE SCALE GENOMIC DNA]</scope>
    <source>
        <strain evidence="2 3">DSM 22867</strain>
    </source>
</reference>
<dbReference type="SUPFAM" id="SSF53335">
    <property type="entry name" value="S-adenosyl-L-methionine-dependent methyltransferases"/>
    <property type="match status" value="1"/>
</dbReference>
<dbReference type="Gene3D" id="3.40.50.150">
    <property type="entry name" value="Vaccinia Virus protein VP39"/>
    <property type="match status" value="1"/>
</dbReference>
<keyword evidence="3" id="KW-1185">Reference proteome</keyword>
<evidence type="ECO:0000259" key="1">
    <source>
        <dbReference type="Pfam" id="PF08241"/>
    </source>
</evidence>
<keyword evidence="2" id="KW-0808">Transferase</keyword>
<dbReference type="Pfam" id="PF08241">
    <property type="entry name" value="Methyltransf_11"/>
    <property type="match status" value="1"/>
</dbReference>
<evidence type="ECO:0000313" key="2">
    <source>
        <dbReference type="EMBL" id="RIX54056.1"/>
    </source>
</evidence>
<dbReference type="GO" id="GO:0032259">
    <property type="term" value="P:methylation"/>
    <property type="evidence" value="ECO:0007669"/>
    <property type="project" value="UniProtKB-KW"/>
</dbReference>